<name>A0A392TUM5_9FABA</name>
<evidence type="ECO:0000313" key="3">
    <source>
        <dbReference type="Proteomes" id="UP000265520"/>
    </source>
</evidence>
<organism evidence="2 3">
    <name type="scientific">Trifolium medium</name>
    <dbReference type="NCBI Taxonomy" id="97028"/>
    <lineage>
        <taxon>Eukaryota</taxon>
        <taxon>Viridiplantae</taxon>
        <taxon>Streptophyta</taxon>
        <taxon>Embryophyta</taxon>
        <taxon>Tracheophyta</taxon>
        <taxon>Spermatophyta</taxon>
        <taxon>Magnoliopsida</taxon>
        <taxon>eudicotyledons</taxon>
        <taxon>Gunneridae</taxon>
        <taxon>Pentapetalae</taxon>
        <taxon>rosids</taxon>
        <taxon>fabids</taxon>
        <taxon>Fabales</taxon>
        <taxon>Fabaceae</taxon>
        <taxon>Papilionoideae</taxon>
        <taxon>50 kb inversion clade</taxon>
        <taxon>NPAAA clade</taxon>
        <taxon>Hologalegina</taxon>
        <taxon>IRL clade</taxon>
        <taxon>Trifolieae</taxon>
        <taxon>Trifolium</taxon>
    </lineage>
</organism>
<proteinExistence type="predicted"/>
<reference evidence="2 3" key="1">
    <citation type="journal article" date="2018" name="Front. Plant Sci.">
        <title>Red Clover (Trifolium pratense) and Zigzag Clover (T. medium) - A Picture of Genomic Similarities and Differences.</title>
        <authorList>
            <person name="Dluhosova J."/>
            <person name="Istvanek J."/>
            <person name="Nedelnik J."/>
            <person name="Repkova J."/>
        </authorList>
    </citation>
    <scope>NUCLEOTIDE SEQUENCE [LARGE SCALE GENOMIC DNA]</scope>
    <source>
        <strain evidence="3">cv. 10/8</strain>
        <tissue evidence="2">Leaf</tissue>
    </source>
</reference>
<feature type="non-terminal residue" evidence="2">
    <location>
        <position position="38"/>
    </location>
</feature>
<feature type="chain" id="PRO_5017421245" evidence="1">
    <location>
        <begin position="19"/>
        <end position="38"/>
    </location>
</feature>
<feature type="signal peptide" evidence="1">
    <location>
        <begin position="1"/>
        <end position="18"/>
    </location>
</feature>
<comment type="caution">
    <text evidence="2">The sequence shown here is derived from an EMBL/GenBank/DDBJ whole genome shotgun (WGS) entry which is preliminary data.</text>
</comment>
<dbReference type="AlphaFoldDB" id="A0A392TUM5"/>
<dbReference type="Proteomes" id="UP000265520">
    <property type="component" value="Unassembled WGS sequence"/>
</dbReference>
<evidence type="ECO:0000256" key="1">
    <source>
        <dbReference type="SAM" id="SignalP"/>
    </source>
</evidence>
<sequence length="38" mass="4204">MQRWKKLVLCCWLCVAQGDGCVAPRWLCRAARGAADPA</sequence>
<dbReference type="EMBL" id="LXQA010650131">
    <property type="protein sequence ID" value="MCI64147.1"/>
    <property type="molecule type" value="Genomic_DNA"/>
</dbReference>
<evidence type="ECO:0000313" key="2">
    <source>
        <dbReference type="EMBL" id="MCI64147.1"/>
    </source>
</evidence>
<keyword evidence="1" id="KW-0732">Signal</keyword>
<accession>A0A392TUM5</accession>
<keyword evidence="3" id="KW-1185">Reference proteome</keyword>
<protein>
    <submittedName>
        <fullName evidence="2">Uncharacterized protein</fullName>
    </submittedName>
</protein>